<reference evidence="2 3" key="1">
    <citation type="journal article" date="2015" name="Sci. Rep.">
        <title>Genome of the facultative scuticociliatosis pathogen Pseudocohnilembus persalinus provides insight into its virulence through horizontal gene transfer.</title>
        <authorList>
            <person name="Xiong J."/>
            <person name="Wang G."/>
            <person name="Cheng J."/>
            <person name="Tian M."/>
            <person name="Pan X."/>
            <person name="Warren A."/>
            <person name="Jiang C."/>
            <person name="Yuan D."/>
            <person name="Miao W."/>
        </authorList>
    </citation>
    <scope>NUCLEOTIDE SEQUENCE [LARGE SCALE GENOMIC DNA]</scope>
    <source>
        <strain evidence="2">36N120E</strain>
    </source>
</reference>
<evidence type="ECO:0000256" key="1">
    <source>
        <dbReference type="SAM" id="MobiDB-lite"/>
    </source>
</evidence>
<comment type="caution">
    <text evidence="2">The sequence shown here is derived from an EMBL/GenBank/DDBJ whole genome shotgun (WGS) entry which is preliminary data.</text>
</comment>
<accession>A0A0V0QR49</accession>
<feature type="compositionally biased region" description="Basic residues" evidence="1">
    <location>
        <begin position="99"/>
        <end position="114"/>
    </location>
</feature>
<evidence type="ECO:0000313" key="3">
    <source>
        <dbReference type="Proteomes" id="UP000054937"/>
    </source>
</evidence>
<name>A0A0V0QR49_PSEPJ</name>
<dbReference type="Proteomes" id="UP000054937">
    <property type="component" value="Unassembled WGS sequence"/>
</dbReference>
<dbReference type="AlphaFoldDB" id="A0A0V0QR49"/>
<dbReference type="InParanoid" id="A0A0V0QR49"/>
<feature type="region of interest" description="Disordered" evidence="1">
    <location>
        <begin position="85"/>
        <end position="114"/>
    </location>
</feature>
<evidence type="ECO:0000313" key="2">
    <source>
        <dbReference type="EMBL" id="KRX04615.1"/>
    </source>
</evidence>
<gene>
    <name evidence="2" type="ORF">PPERSA_04430</name>
</gene>
<organism evidence="2 3">
    <name type="scientific">Pseudocohnilembus persalinus</name>
    <name type="common">Ciliate</name>
    <dbReference type="NCBI Taxonomy" id="266149"/>
    <lineage>
        <taxon>Eukaryota</taxon>
        <taxon>Sar</taxon>
        <taxon>Alveolata</taxon>
        <taxon>Ciliophora</taxon>
        <taxon>Intramacronucleata</taxon>
        <taxon>Oligohymenophorea</taxon>
        <taxon>Scuticociliatia</taxon>
        <taxon>Philasterida</taxon>
        <taxon>Pseudocohnilembidae</taxon>
        <taxon>Pseudocohnilembus</taxon>
    </lineage>
</organism>
<dbReference type="EMBL" id="LDAU01000114">
    <property type="protein sequence ID" value="KRX04615.1"/>
    <property type="molecule type" value="Genomic_DNA"/>
</dbReference>
<keyword evidence="3" id="KW-1185">Reference proteome</keyword>
<sequence length="114" mass="13797">MEDDLIDKNLDNNDYVPINIQYVQNEEKSKVLDDYYNFGDCTDRQQINIEKNEKADPYKWNDYITERLEAKREYLKNKQKFKQKSILVNPQLPEDNKKQKSLHKQKVRSSKQLK</sequence>
<protein>
    <submittedName>
        <fullName evidence="2">Uncharacterized protein</fullName>
    </submittedName>
</protein>
<proteinExistence type="predicted"/>